<protein>
    <submittedName>
        <fullName evidence="9">YidC/Oxa1 family membrane protein insertase</fullName>
    </submittedName>
</protein>
<dbReference type="GO" id="GO:0051205">
    <property type="term" value="P:protein insertion into membrane"/>
    <property type="evidence" value="ECO:0007669"/>
    <property type="project" value="TreeGrafter"/>
</dbReference>
<feature type="transmembrane region" description="Helical" evidence="7">
    <location>
        <begin position="102"/>
        <end position="126"/>
    </location>
</feature>
<dbReference type="InterPro" id="IPR028055">
    <property type="entry name" value="YidC/Oxa/ALB_C"/>
</dbReference>
<reference evidence="9" key="1">
    <citation type="journal article" date="2021" name="PeerJ">
        <title>Extensive microbial diversity within the chicken gut microbiome revealed by metagenomics and culture.</title>
        <authorList>
            <person name="Gilroy R."/>
            <person name="Ravi A."/>
            <person name="Getino M."/>
            <person name="Pursley I."/>
            <person name="Horton D.L."/>
            <person name="Alikhan N.F."/>
            <person name="Baker D."/>
            <person name="Gharbi K."/>
            <person name="Hall N."/>
            <person name="Watson M."/>
            <person name="Adriaenssens E.M."/>
            <person name="Foster-Nyarko E."/>
            <person name="Jarju S."/>
            <person name="Secka A."/>
            <person name="Antonio M."/>
            <person name="Oren A."/>
            <person name="Chaudhuri R.R."/>
            <person name="La Ragione R."/>
            <person name="Hildebrand F."/>
            <person name="Pallen M.J."/>
        </authorList>
    </citation>
    <scope>NUCLEOTIDE SEQUENCE</scope>
    <source>
        <strain evidence="9">CHK156-179</strain>
    </source>
</reference>
<evidence type="ECO:0000256" key="4">
    <source>
        <dbReference type="ARBA" id="ARBA00023136"/>
    </source>
</evidence>
<accession>A0A9D2KHA9</accession>
<proteinExistence type="inferred from homology"/>
<comment type="caution">
    <text evidence="9">The sequence shown here is derived from an EMBL/GenBank/DDBJ whole genome shotgun (WGS) entry which is preliminary data.</text>
</comment>
<evidence type="ECO:0000313" key="10">
    <source>
        <dbReference type="Proteomes" id="UP000824221"/>
    </source>
</evidence>
<dbReference type="Pfam" id="PF02096">
    <property type="entry name" value="60KD_IMP"/>
    <property type="match status" value="1"/>
</dbReference>
<evidence type="ECO:0000256" key="1">
    <source>
        <dbReference type="ARBA" id="ARBA00004141"/>
    </source>
</evidence>
<reference evidence="9" key="2">
    <citation type="submission" date="2021-04" db="EMBL/GenBank/DDBJ databases">
        <authorList>
            <person name="Gilroy R."/>
        </authorList>
    </citation>
    <scope>NUCLEOTIDE SEQUENCE</scope>
    <source>
        <strain evidence="9">CHK156-179</strain>
    </source>
</reference>
<evidence type="ECO:0000256" key="3">
    <source>
        <dbReference type="ARBA" id="ARBA00022989"/>
    </source>
</evidence>
<feature type="coiled-coil region" evidence="6">
    <location>
        <begin position="62"/>
        <end position="89"/>
    </location>
</feature>
<dbReference type="PANTHER" id="PTHR12428">
    <property type="entry name" value="OXA1"/>
    <property type="match status" value="1"/>
</dbReference>
<evidence type="ECO:0000256" key="7">
    <source>
        <dbReference type="SAM" id="Phobius"/>
    </source>
</evidence>
<dbReference type="Proteomes" id="UP000824221">
    <property type="component" value="Unassembled WGS sequence"/>
</dbReference>
<dbReference type="AlphaFoldDB" id="A0A9D2KHA9"/>
<dbReference type="GO" id="GO:0005886">
    <property type="term" value="C:plasma membrane"/>
    <property type="evidence" value="ECO:0007669"/>
    <property type="project" value="TreeGrafter"/>
</dbReference>
<evidence type="ECO:0000256" key="6">
    <source>
        <dbReference type="SAM" id="Coils"/>
    </source>
</evidence>
<gene>
    <name evidence="9" type="ORF">H9797_06805</name>
</gene>
<feature type="transmembrane region" description="Helical" evidence="7">
    <location>
        <begin position="36"/>
        <end position="57"/>
    </location>
</feature>
<keyword evidence="6" id="KW-0175">Coiled coil</keyword>
<feature type="transmembrane region" description="Helical" evidence="7">
    <location>
        <begin position="397"/>
        <end position="414"/>
    </location>
</feature>
<comment type="similarity">
    <text evidence="5">Belongs to the OXA1/ALB3/YidC family.</text>
</comment>
<feature type="domain" description="Membrane insertase YidC/Oxa/ALB C-terminal" evidence="8">
    <location>
        <begin position="37"/>
        <end position="137"/>
    </location>
</feature>
<evidence type="ECO:0000256" key="5">
    <source>
        <dbReference type="RuleBase" id="RU003945"/>
    </source>
</evidence>
<keyword evidence="3 7" id="KW-1133">Transmembrane helix</keyword>
<comment type="subcellular location">
    <subcellularLocation>
        <location evidence="1 5">Membrane</location>
        <topology evidence="1 5">Multi-pass membrane protein</topology>
    </subcellularLocation>
</comment>
<feature type="transmembrane region" description="Helical" evidence="7">
    <location>
        <begin position="356"/>
        <end position="376"/>
    </location>
</feature>
<keyword evidence="2 5" id="KW-0812">Transmembrane</keyword>
<dbReference type="EMBL" id="DXAJ01000102">
    <property type="protein sequence ID" value="HJA03063.1"/>
    <property type="molecule type" value="Genomic_DNA"/>
</dbReference>
<sequence length="472" mass="54069">MQLLSIVIPLLEEGFHIELNWLGHIVRAIIEWVGPVGLGVIVFTLILKLITTPFDVYQRIKMRKQSLIMRNMKDDLEKLQKQYANDKQTYSMKMMELQKKNGYSMFGACLPMIISFVILIVAISAFQSFSQYANLNMYEQMAHVYNQEILQYAPEGIDYRLSSEDESVPVVTWDWESGETHEEGGILYTVYLDGTIHRMRVVSADESKCIYYEYNLDEDTLNRTYYVDTDRLYTSGQDAEAKAAIDAILEEREASSSNTDALNDACRDYIEDKGSLAAANWFRAENDPSFLWIKNVWYPDVSYAHPIQDYNEFSKSFSQNIILANGQKAAIGTIIDAGEYENLTAHLGEEKEQANGYFILIVVTIGLMVLQQFIMMKSQKEANQYQTVDGQGARTQKIMMIMLPLIYAITGLMWTAAFSIYIAVSSIIGILVTLISNFFIDRSFRKKEEEELIAKYRRKAPSAVQPKNKKQK</sequence>
<evidence type="ECO:0000313" key="9">
    <source>
        <dbReference type="EMBL" id="HJA03063.1"/>
    </source>
</evidence>
<dbReference type="GO" id="GO:0032977">
    <property type="term" value="F:membrane insertase activity"/>
    <property type="evidence" value="ECO:0007669"/>
    <property type="project" value="InterPro"/>
</dbReference>
<name>A0A9D2KHA9_9FIRM</name>
<feature type="transmembrane region" description="Helical" evidence="7">
    <location>
        <begin position="420"/>
        <end position="440"/>
    </location>
</feature>
<dbReference type="InterPro" id="IPR001708">
    <property type="entry name" value="YidC/ALB3/OXA1/COX18"/>
</dbReference>
<organism evidence="9 10">
    <name type="scientific">Candidatus Gallimonas gallistercoris</name>
    <dbReference type="NCBI Taxonomy" id="2838602"/>
    <lineage>
        <taxon>Bacteria</taxon>
        <taxon>Bacillati</taxon>
        <taxon>Bacillota</taxon>
        <taxon>Clostridia</taxon>
        <taxon>Candidatus Gallimonas</taxon>
    </lineage>
</organism>
<evidence type="ECO:0000259" key="8">
    <source>
        <dbReference type="Pfam" id="PF02096"/>
    </source>
</evidence>
<keyword evidence="4 7" id="KW-0472">Membrane</keyword>
<dbReference type="PANTHER" id="PTHR12428:SF65">
    <property type="entry name" value="CYTOCHROME C OXIDASE ASSEMBLY PROTEIN COX18, MITOCHONDRIAL"/>
    <property type="match status" value="1"/>
</dbReference>
<evidence type="ECO:0000256" key="2">
    <source>
        <dbReference type="ARBA" id="ARBA00022692"/>
    </source>
</evidence>